<feature type="domain" description="Penicillin-binding protein dimerisation" evidence="13">
    <location>
        <begin position="68"/>
        <end position="321"/>
    </location>
</feature>
<dbReference type="GO" id="GO:0008360">
    <property type="term" value="P:regulation of cell shape"/>
    <property type="evidence" value="ECO:0007669"/>
    <property type="project" value="UniProtKB-KW"/>
</dbReference>
<comment type="subcellular location">
    <subcellularLocation>
        <location evidence="2">Cell membrane</location>
    </subcellularLocation>
    <subcellularLocation>
        <location evidence="1">Membrane</location>
        <topology evidence="1">Single-pass membrane protein</topology>
    </subcellularLocation>
</comment>
<dbReference type="EMBL" id="CP032418">
    <property type="protein sequence ID" value="AYC29582.1"/>
    <property type="molecule type" value="Genomic_DNA"/>
</dbReference>
<reference evidence="15" key="1">
    <citation type="submission" date="2018-09" db="EMBL/GenBank/DDBJ databases">
        <authorList>
            <person name="Zhu H."/>
        </authorList>
    </citation>
    <scope>NUCLEOTIDE SEQUENCE [LARGE SCALE GENOMIC DNA]</scope>
    <source>
        <strain evidence="15">K2R23-3</strain>
    </source>
</reference>
<evidence type="ECO:0000259" key="13">
    <source>
        <dbReference type="Pfam" id="PF03717"/>
    </source>
</evidence>
<dbReference type="GO" id="GO:0009252">
    <property type="term" value="P:peptidoglycan biosynthetic process"/>
    <property type="evidence" value="ECO:0007669"/>
    <property type="project" value="UniProtKB-KW"/>
</dbReference>
<keyword evidence="4" id="KW-1003">Cell membrane</keyword>
<dbReference type="RefSeq" id="WP_119883321.1">
    <property type="nucleotide sequence ID" value="NZ_CP032418.1"/>
</dbReference>
<dbReference type="OrthoDB" id="9770103at2"/>
<protein>
    <submittedName>
        <fullName evidence="14">Penicillin-binding protein 2</fullName>
    </submittedName>
</protein>
<dbReference type="GO" id="GO:0005886">
    <property type="term" value="C:plasma membrane"/>
    <property type="evidence" value="ECO:0007669"/>
    <property type="project" value="UniProtKB-SubCell"/>
</dbReference>
<gene>
    <name evidence="14" type="ORF">D3873_06675</name>
</gene>
<evidence type="ECO:0000256" key="1">
    <source>
        <dbReference type="ARBA" id="ARBA00004167"/>
    </source>
</evidence>
<evidence type="ECO:0000256" key="2">
    <source>
        <dbReference type="ARBA" id="ARBA00004236"/>
    </source>
</evidence>
<proteinExistence type="inferred from homology"/>
<evidence type="ECO:0000313" key="14">
    <source>
        <dbReference type="EMBL" id="AYC29582.1"/>
    </source>
</evidence>
<dbReference type="GO" id="GO:0071972">
    <property type="term" value="F:peptidoglycan L,D-transpeptidase activity"/>
    <property type="evidence" value="ECO:0007669"/>
    <property type="project" value="TreeGrafter"/>
</dbReference>
<keyword evidence="9" id="KW-0472">Membrane</keyword>
<evidence type="ECO:0000313" key="15">
    <source>
        <dbReference type="Proteomes" id="UP000265725"/>
    </source>
</evidence>
<sequence length="742" mass="82315">MRAGKKKRASSPKAKLRANVAFRMNILFLSIFFLFSLLILRLGFLQIVQGEEFVRKLARTEEVPVNTSVPRGRIYDSFGRLMVDNEPQNAITYTKLQTTKQSEMLDIAKKLSILIDKRVTDITLRDKQDYWILLHTKEAYEKVSTAEKNEIINDESLSSTEQQRKLDTLVRERITEEELASFTPNELEVLAIYRQMLAGYALTPQVIKTKDPNPRADEPNDEVTAEEFARVSERLTDLPGVNTTTDWNRVPTSNLSILGRVTSPEQGLPSGKVDYFLSRDYSRNDRVGRSYIEQQYEEVLQGQKSVIKNITDGKGTVTETKTIYEGVPGKDLVLSIDSEFQTYMEEFISDKLLEVKKQPNSKDFNSAFFVAMDPYTGEVLSMVGKQLGKDKDGKTVVLDYAYGAFTAAYEVGSTVKPATLLTGYHEGAINIGDVLIDEPVNIAGTIKSSIFNRSSKVAVSDLKALERSSNVYMFKTGIRLANANYRYGESMYVSPASFTLLRNSYAQFGLGIKTGIDLPNEASGSKGPAVLPGKYLDLTIGQFDTYTTMQLAQYVSTLANGGTRIKPHVVKEIREPSLDGKTMGPLLTEIGPTVLNKISNSTREINRVREGMLLAYTGSQGTATSWFRGIKYTAAGKTGTAEAPGNKINLTHIGFAPYEKPEIAYAIIVPTVPFNNNGPFSHANNDIARAATDKFFEIKKSHANAEVANQTADIQIQPAYEKSVPTVDEEENATEDNTGTAE</sequence>
<keyword evidence="7" id="KW-0573">Peptidoglycan synthesis</keyword>
<name>A0A385YVI8_9BACL</name>
<evidence type="ECO:0000256" key="6">
    <source>
        <dbReference type="ARBA" id="ARBA00022960"/>
    </source>
</evidence>
<dbReference type="Pfam" id="PF03717">
    <property type="entry name" value="PBP_dimer"/>
    <property type="match status" value="1"/>
</dbReference>
<dbReference type="PANTHER" id="PTHR30627:SF2">
    <property type="entry name" value="PEPTIDOGLYCAN D,D-TRANSPEPTIDASE MRDA"/>
    <property type="match status" value="1"/>
</dbReference>
<dbReference type="Gene3D" id="3.40.710.10">
    <property type="entry name" value="DD-peptidase/beta-lactamase superfamily"/>
    <property type="match status" value="1"/>
</dbReference>
<accession>A0A385YVI8</accession>
<dbReference type="Gene3D" id="3.90.1310.10">
    <property type="entry name" value="Penicillin-binding protein 2a (Domain 2)"/>
    <property type="match status" value="1"/>
</dbReference>
<evidence type="ECO:0000256" key="8">
    <source>
        <dbReference type="ARBA" id="ARBA00022989"/>
    </source>
</evidence>
<dbReference type="Gene3D" id="1.10.10.1230">
    <property type="entry name" value="Penicillin-binding protein, N-terminal non-catalytic domain, head sub-domain"/>
    <property type="match status" value="1"/>
</dbReference>
<dbReference type="PANTHER" id="PTHR30627">
    <property type="entry name" value="PEPTIDOGLYCAN D,D-TRANSPEPTIDASE"/>
    <property type="match status" value="1"/>
</dbReference>
<feature type="domain" description="Penicillin-binding protein transpeptidase" evidence="12">
    <location>
        <begin position="368"/>
        <end position="678"/>
    </location>
</feature>
<keyword evidence="15" id="KW-1185">Reference proteome</keyword>
<feature type="region of interest" description="Disordered" evidence="11">
    <location>
        <begin position="709"/>
        <end position="742"/>
    </location>
</feature>
<dbReference type="InterPro" id="IPR036138">
    <property type="entry name" value="PBP_dimer_sf"/>
</dbReference>
<dbReference type="InterPro" id="IPR050515">
    <property type="entry name" value="Beta-lactam/transpept"/>
</dbReference>
<keyword evidence="6" id="KW-0133">Cell shape</keyword>
<evidence type="ECO:0000256" key="4">
    <source>
        <dbReference type="ARBA" id="ARBA00022475"/>
    </source>
</evidence>
<keyword evidence="5" id="KW-0812">Transmembrane</keyword>
<evidence type="ECO:0000259" key="12">
    <source>
        <dbReference type="Pfam" id="PF00905"/>
    </source>
</evidence>
<dbReference type="GO" id="GO:0071555">
    <property type="term" value="P:cell wall organization"/>
    <property type="evidence" value="ECO:0007669"/>
    <property type="project" value="UniProtKB-KW"/>
</dbReference>
<dbReference type="SUPFAM" id="SSF56601">
    <property type="entry name" value="beta-lactamase/transpeptidase-like"/>
    <property type="match status" value="1"/>
</dbReference>
<dbReference type="GO" id="GO:0008658">
    <property type="term" value="F:penicillin binding"/>
    <property type="evidence" value="ECO:0007669"/>
    <property type="project" value="InterPro"/>
</dbReference>
<comment type="similarity">
    <text evidence="3">Belongs to the transpeptidase family.</text>
</comment>
<keyword evidence="10" id="KW-0961">Cell wall biogenesis/degradation</keyword>
<dbReference type="InterPro" id="IPR001460">
    <property type="entry name" value="PCN-bd_Tpept"/>
</dbReference>
<evidence type="ECO:0000256" key="7">
    <source>
        <dbReference type="ARBA" id="ARBA00022984"/>
    </source>
</evidence>
<dbReference type="InterPro" id="IPR005311">
    <property type="entry name" value="PBP_dimer"/>
</dbReference>
<organism evidence="14 15">
    <name type="scientific">Paenisporosarcina cavernae</name>
    <dbReference type="NCBI Taxonomy" id="2320858"/>
    <lineage>
        <taxon>Bacteria</taxon>
        <taxon>Bacillati</taxon>
        <taxon>Bacillota</taxon>
        <taxon>Bacilli</taxon>
        <taxon>Bacillales</taxon>
        <taxon>Caryophanaceae</taxon>
        <taxon>Paenisporosarcina</taxon>
    </lineage>
</organism>
<dbReference type="SUPFAM" id="SSF56519">
    <property type="entry name" value="Penicillin binding protein dimerisation domain"/>
    <property type="match status" value="1"/>
</dbReference>
<dbReference type="AlphaFoldDB" id="A0A385YVI8"/>
<dbReference type="KEGG" id="paek:D3873_06675"/>
<evidence type="ECO:0000256" key="11">
    <source>
        <dbReference type="SAM" id="MobiDB-lite"/>
    </source>
</evidence>
<evidence type="ECO:0000256" key="9">
    <source>
        <dbReference type="ARBA" id="ARBA00023136"/>
    </source>
</evidence>
<dbReference type="InterPro" id="IPR012338">
    <property type="entry name" value="Beta-lactam/transpept-like"/>
</dbReference>
<dbReference type="Pfam" id="PF00905">
    <property type="entry name" value="Transpeptidase"/>
    <property type="match status" value="1"/>
</dbReference>
<keyword evidence="8" id="KW-1133">Transmembrane helix</keyword>
<evidence type="ECO:0000256" key="10">
    <source>
        <dbReference type="ARBA" id="ARBA00023316"/>
    </source>
</evidence>
<evidence type="ECO:0000256" key="5">
    <source>
        <dbReference type="ARBA" id="ARBA00022692"/>
    </source>
</evidence>
<dbReference type="Proteomes" id="UP000265725">
    <property type="component" value="Chromosome"/>
</dbReference>
<evidence type="ECO:0000256" key="3">
    <source>
        <dbReference type="ARBA" id="ARBA00007171"/>
    </source>
</evidence>